<dbReference type="InterPro" id="IPR049052">
    <property type="entry name" value="nSTAND1"/>
</dbReference>
<evidence type="ECO:0000313" key="6">
    <source>
        <dbReference type="Proteomes" id="UP000649573"/>
    </source>
</evidence>
<dbReference type="CDD" id="cd00093">
    <property type="entry name" value="HTH_XRE"/>
    <property type="match status" value="1"/>
</dbReference>
<dbReference type="PANTHER" id="PTHR22847">
    <property type="entry name" value="WD40 REPEAT PROTEIN"/>
    <property type="match status" value="1"/>
</dbReference>
<accession>A0ABQ2VH35</accession>
<dbReference type="CDD" id="cd00200">
    <property type="entry name" value="WD40"/>
    <property type="match status" value="1"/>
</dbReference>
<feature type="repeat" description="WD" evidence="3">
    <location>
        <begin position="817"/>
        <end position="851"/>
    </location>
</feature>
<reference evidence="6" key="1">
    <citation type="journal article" date="2019" name="Int. J. Syst. Evol. Microbiol.">
        <title>The Global Catalogue of Microorganisms (GCM) 10K type strain sequencing project: providing services to taxonomists for standard genome sequencing and annotation.</title>
        <authorList>
            <consortium name="The Broad Institute Genomics Platform"/>
            <consortium name="The Broad Institute Genome Sequencing Center for Infectious Disease"/>
            <person name="Wu L."/>
            <person name="Ma J."/>
        </authorList>
    </citation>
    <scope>NUCLEOTIDE SEQUENCE [LARGE SCALE GENOMIC DNA]</scope>
    <source>
        <strain evidence="6">JCM 3296</strain>
    </source>
</reference>
<dbReference type="InterPro" id="IPR027417">
    <property type="entry name" value="P-loop_NTPase"/>
</dbReference>
<feature type="repeat" description="WD" evidence="3">
    <location>
        <begin position="980"/>
        <end position="1021"/>
    </location>
</feature>
<dbReference type="PROSITE" id="PS50943">
    <property type="entry name" value="HTH_CROC1"/>
    <property type="match status" value="1"/>
</dbReference>
<dbReference type="PROSITE" id="PS50294">
    <property type="entry name" value="WD_REPEATS_REGION"/>
    <property type="match status" value="3"/>
</dbReference>
<feature type="repeat" description="WD" evidence="3">
    <location>
        <begin position="1024"/>
        <end position="1065"/>
    </location>
</feature>
<proteinExistence type="predicted"/>
<dbReference type="Proteomes" id="UP000649573">
    <property type="component" value="Unassembled WGS sequence"/>
</dbReference>
<keyword evidence="2" id="KW-0677">Repeat</keyword>
<dbReference type="InterPro" id="IPR010982">
    <property type="entry name" value="Lambda_DNA-bd_dom_sf"/>
</dbReference>
<evidence type="ECO:0000256" key="3">
    <source>
        <dbReference type="PROSITE-ProRule" id="PRU00221"/>
    </source>
</evidence>
<dbReference type="InterPro" id="IPR020472">
    <property type="entry name" value="WD40_PAC1"/>
</dbReference>
<dbReference type="Pfam" id="PF13560">
    <property type="entry name" value="HTH_31"/>
    <property type="match status" value="1"/>
</dbReference>
<evidence type="ECO:0000259" key="4">
    <source>
        <dbReference type="PROSITE" id="PS50943"/>
    </source>
</evidence>
<dbReference type="SMART" id="SM00320">
    <property type="entry name" value="WD40"/>
    <property type="match status" value="8"/>
</dbReference>
<dbReference type="PROSITE" id="PS50082">
    <property type="entry name" value="WD_REPEATS_2"/>
    <property type="match status" value="6"/>
</dbReference>
<dbReference type="EMBL" id="BMRE01000104">
    <property type="protein sequence ID" value="GGU86661.1"/>
    <property type="molecule type" value="Genomic_DNA"/>
</dbReference>
<keyword evidence="6" id="KW-1185">Reference proteome</keyword>
<dbReference type="SUPFAM" id="SSF50978">
    <property type="entry name" value="WD40 repeat-like"/>
    <property type="match status" value="1"/>
</dbReference>
<evidence type="ECO:0000256" key="1">
    <source>
        <dbReference type="ARBA" id="ARBA00022574"/>
    </source>
</evidence>
<dbReference type="Gene3D" id="1.10.260.40">
    <property type="entry name" value="lambda repressor-like DNA-binding domains"/>
    <property type="match status" value="1"/>
</dbReference>
<feature type="domain" description="HTH cro/C1-type" evidence="4">
    <location>
        <begin position="22"/>
        <end position="77"/>
    </location>
</feature>
<name>A0ABQ2VH35_9PSEU</name>
<dbReference type="Gene3D" id="3.40.50.300">
    <property type="entry name" value="P-loop containing nucleotide triphosphate hydrolases"/>
    <property type="match status" value="1"/>
</dbReference>
<protein>
    <recommendedName>
        <fullName evidence="4">HTH cro/C1-type domain-containing protein</fullName>
    </recommendedName>
</protein>
<dbReference type="PRINTS" id="PR00320">
    <property type="entry name" value="GPROTEINBRPT"/>
</dbReference>
<keyword evidence="1 3" id="KW-0853">WD repeat</keyword>
<dbReference type="SMART" id="SM00530">
    <property type="entry name" value="HTH_XRE"/>
    <property type="match status" value="1"/>
</dbReference>
<dbReference type="SUPFAM" id="SSF47413">
    <property type="entry name" value="lambda repressor-like DNA-binding domains"/>
    <property type="match status" value="1"/>
</dbReference>
<dbReference type="SUPFAM" id="SSF50969">
    <property type="entry name" value="YVTN repeat-like/Quinoprotein amine dehydrogenase"/>
    <property type="match status" value="1"/>
</dbReference>
<feature type="repeat" description="WD" evidence="3">
    <location>
        <begin position="640"/>
        <end position="674"/>
    </location>
</feature>
<evidence type="ECO:0000256" key="2">
    <source>
        <dbReference type="ARBA" id="ARBA00022737"/>
    </source>
</evidence>
<feature type="repeat" description="WD" evidence="3">
    <location>
        <begin position="851"/>
        <end position="892"/>
    </location>
</feature>
<dbReference type="InterPro" id="IPR001387">
    <property type="entry name" value="Cro/C1-type_HTH"/>
</dbReference>
<dbReference type="SUPFAM" id="SSF52540">
    <property type="entry name" value="P-loop containing nucleoside triphosphate hydrolases"/>
    <property type="match status" value="1"/>
</dbReference>
<dbReference type="InterPro" id="IPR019775">
    <property type="entry name" value="WD40_repeat_CS"/>
</dbReference>
<dbReference type="Pfam" id="PF00400">
    <property type="entry name" value="WD40"/>
    <property type="match status" value="6"/>
</dbReference>
<comment type="caution">
    <text evidence="5">The sequence shown here is derived from an EMBL/GenBank/DDBJ whole genome shotgun (WGS) entry which is preliminary data.</text>
</comment>
<dbReference type="InterPro" id="IPR001680">
    <property type="entry name" value="WD40_rpt"/>
</dbReference>
<dbReference type="PANTHER" id="PTHR22847:SF637">
    <property type="entry name" value="WD REPEAT DOMAIN 5B"/>
    <property type="match status" value="1"/>
</dbReference>
<dbReference type="InterPro" id="IPR011044">
    <property type="entry name" value="Quino_amine_DH_bsu"/>
</dbReference>
<dbReference type="Gene3D" id="2.130.10.10">
    <property type="entry name" value="YVTN repeat-like/Quinoprotein amine dehydrogenase"/>
    <property type="match status" value="3"/>
</dbReference>
<sequence length="1070" mass="112354">MPRPERPLDPDDGAVQRFAGELRELRHRSGRLTYRQLADRSGYAVTTLSEAAGGRRLPTLDVALAYAMACGGDEEEWTAKWRAAALTAAESRPQRCSAGRDRPPYRGLPAFRTEDADLFFGRERVVADVVQRVLSRPVTVVSGPSGVGKTSLLAAGVLPALCQGLRPVVITPGAAVPDEQDVLVVVDQFEELYTRCDEGERDEFLAAILAPDRRFRLLVCVRADFTGRLAEHPGFADAVRDNHVLIGPMDTDELTAAVTKPALAVGLSVERALLVTVVNEAEGRAGALPLLSHALLETWRRRRGEVLTLAGFTAAGGIGCAVAQTAENAWGELDPSARQLAAELILRLVSADEETGAVTRRRVDLGELLDLGAGADQVINHLAAARLVVVDRETAEIAHGSVLTAWPRIRSWLDEHRDALRVHRTITEAARCWADSARDPAALATGTRLGSMCSYAVSAAAPVRLSRVERAFVEESVAQARRAEAAAVRRTRKLRTVTAAAVVCALVAGVLAVVAANARTDALIARDNALSRQTALTAAKLRATDPGLAAQLAIAGYRIAQTGEARSELLAHSSAAVPARYLGGAGPTAVDASSDGSLVAVSDATDGSVRLLTKSGTGLKRTGVIKPWQPDGREPKGPMVYALALTPDSRTLAIGDMKSTITVWDVSDPSRPRRLAVPIDAGAGPIERLDVDPSGRELAAAGGDGVLRWNVENPADPRPLPPLPAPAKTKTVVYGPAGLLAFGTQTGGVHLWQAGENATELAVLAAGERGVPAVSFSPDGKVLVAGSLDRALRSWDISAPRAPKPARELTGAFDLKITATAFSPDGAHLVVGSADSTLRVLDAASWTTVEVLDHPDVVTWAVFSDNGKSIVSAATDGTARVWKLATALPRRAAAPIFDTKFDGSGRELAVFAEGGVTLWDTSAPSSPAPLGGTLTGAGAVFSGAGDLSGDGNLLAAGTMGGEVHLLDVSDRGRPRLRARLGGSHEEVMAVAFSPDRSRLAAAGRDSSIRVWDVTGGEPQLITVLDAPREVVLDLDWNPAGTLLAAASADTTVYLFDLAGPPALRARLESV</sequence>
<dbReference type="Pfam" id="PF20703">
    <property type="entry name" value="nSTAND1"/>
    <property type="match status" value="2"/>
</dbReference>
<dbReference type="InterPro" id="IPR036322">
    <property type="entry name" value="WD40_repeat_dom_sf"/>
</dbReference>
<dbReference type="InterPro" id="IPR015943">
    <property type="entry name" value="WD40/YVTN_repeat-like_dom_sf"/>
</dbReference>
<dbReference type="PROSITE" id="PS00678">
    <property type="entry name" value="WD_REPEATS_1"/>
    <property type="match status" value="2"/>
</dbReference>
<gene>
    <name evidence="5" type="ORF">GCM10010178_90790</name>
</gene>
<evidence type="ECO:0000313" key="5">
    <source>
        <dbReference type="EMBL" id="GGU86661.1"/>
    </source>
</evidence>
<organism evidence="5 6">
    <name type="scientific">Lentzea flava</name>
    <dbReference type="NCBI Taxonomy" id="103732"/>
    <lineage>
        <taxon>Bacteria</taxon>
        <taxon>Bacillati</taxon>
        <taxon>Actinomycetota</taxon>
        <taxon>Actinomycetes</taxon>
        <taxon>Pseudonocardiales</taxon>
        <taxon>Pseudonocardiaceae</taxon>
        <taxon>Lentzea</taxon>
    </lineage>
</organism>
<feature type="repeat" description="WD" evidence="3">
    <location>
        <begin position="764"/>
        <end position="805"/>
    </location>
</feature>